<keyword evidence="1" id="KW-0805">Transcription regulation</keyword>
<gene>
    <name evidence="6" type="ORF">GR167_16415</name>
</gene>
<keyword evidence="7" id="KW-1185">Reference proteome</keyword>
<dbReference type="EMBL" id="WWEN01000008">
    <property type="protein sequence ID" value="MYM56902.1"/>
    <property type="molecule type" value="Genomic_DNA"/>
</dbReference>
<dbReference type="PRINTS" id="PR00455">
    <property type="entry name" value="HTHTETR"/>
</dbReference>
<name>A0A6L8LU82_9RHOB</name>
<dbReference type="Gene3D" id="1.10.357.10">
    <property type="entry name" value="Tetracycline Repressor, domain 2"/>
    <property type="match status" value="1"/>
</dbReference>
<dbReference type="RefSeq" id="WP_160974813.1">
    <property type="nucleotide sequence ID" value="NZ_WWEN01000008.1"/>
</dbReference>
<dbReference type="GO" id="GO:0003677">
    <property type="term" value="F:DNA binding"/>
    <property type="evidence" value="ECO:0007669"/>
    <property type="project" value="UniProtKB-UniRule"/>
</dbReference>
<dbReference type="InterPro" id="IPR009057">
    <property type="entry name" value="Homeodomain-like_sf"/>
</dbReference>
<dbReference type="PANTHER" id="PTHR47506">
    <property type="entry name" value="TRANSCRIPTIONAL REGULATORY PROTEIN"/>
    <property type="match status" value="1"/>
</dbReference>
<feature type="domain" description="HTH tetR-type" evidence="5">
    <location>
        <begin position="9"/>
        <end position="69"/>
    </location>
</feature>
<dbReference type="SUPFAM" id="SSF46689">
    <property type="entry name" value="Homeodomain-like"/>
    <property type="match status" value="1"/>
</dbReference>
<sequence>MRMSREDAAKNRDRVVRTASRMFREDGYDGIGIAALMKAAGLTNGAFYKQFDSKEALIAEATAFGLAENAKAWEKVLEDAGDDPLQALAEWYLSDIHMAHRGKGCTYATLASEAPRHDDDLRAAFDEGLHKSLSILSESAEVDQGAAIRHLSRLIGAITLARAVKDPALAATILDANRASPAEGGSD</sequence>
<dbReference type="Pfam" id="PF00440">
    <property type="entry name" value="TetR_N"/>
    <property type="match status" value="1"/>
</dbReference>
<feature type="DNA-binding region" description="H-T-H motif" evidence="4">
    <location>
        <begin position="32"/>
        <end position="51"/>
    </location>
</feature>
<accession>A0A6L8LU82</accession>
<dbReference type="SUPFAM" id="SSF48498">
    <property type="entry name" value="Tetracyclin repressor-like, C-terminal domain"/>
    <property type="match status" value="1"/>
</dbReference>
<evidence type="ECO:0000313" key="7">
    <source>
        <dbReference type="Proteomes" id="UP000479043"/>
    </source>
</evidence>
<dbReference type="PANTHER" id="PTHR47506:SF7">
    <property type="entry name" value="TRANSCRIPTIONAL REGULATORY PROTEIN"/>
    <property type="match status" value="1"/>
</dbReference>
<evidence type="ECO:0000256" key="1">
    <source>
        <dbReference type="ARBA" id="ARBA00023015"/>
    </source>
</evidence>
<reference evidence="6 7" key="1">
    <citation type="submission" date="2020-01" db="EMBL/GenBank/DDBJ databases">
        <authorList>
            <person name="Chen S."/>
        </authorList>
    </citation>
    <scope>NUCLEOTIDE SEQUENCE [LARGE SCALE GENOMIC DNA]</scope>
    <source>
        <strain evidence="6 7">GS-10</strain>
    </source>
</reference>
<dbReference type="InterPro" id="IPR001647">
    <property type="entry name" value="HTH_TetR"/>
</dbReference>
<proteinExistence type="predicted"/>
<keyword evidence="2 4" id="KW-0238">DNA-binding</keyword>
<evidence type="ECO:0000256" key="2">
    <source>
        <dbReference type="ARBA" id="ARBA00023125"/>
    </source>
</evidence>
<protein>
    <submittedName>
        <fullName evidence="6">TetR family transcriptional regulator</fullName>
    </submittedName>
</protein>
<evidence type="ECO:0000313" key="6">
    <source>
        <dbReference type="EMBL" id="MYM56902.1"/>
    </source>
</evidence>
<comment type="caution">
    <text evidence="6">The sequence shown here is derived from an EMBL/GenBank/DDBJ whole genome shotgun (WGS) entry which is preliminary data.</text>
</comment>
<keyword evidence="3" id="KW-0804">Transcription</keyword>
<dbReference type="PROSITE" id="PS50977">
    <property type="entry name" value="HTH_TETR_2"/>
    <property type="match status" value="1"/>
</dbReference>
<evidence type="ECO:0000256" key="3">
    <source>
        <dbReference type="ARBA" id="ARBA00023163"/>
    </source>
</evidence>
<dbReference type="InterPro" id="IPR036271">
    <property type="entry name" value="Tet_transcr_reg_TetR-rel_C_sf"/>
</dbReference>
<organism evidence="6 7">
    <name type="scientific">Thalassovita mangrovi</name>
    <dbReference type="NCBI Taxonomy" id="2692236"/>
    <lineage>
        <taxon>Bacteria</taxon>
        <taxon>Pseudomonadati</taxon>
        <taxon>Pseudomonadota</taxon>
        <taxon>Alphaproteobacteria</taxon>
        <taxon>Rhodobacterales</taxon>
        <taxon>Roseobacteraceae</taxon>
        <taxon>Thalassovita</taxon>
    </lineage>
</organism>
<dbReference type="Proteomes" id="UP000479043">
    <property type="component" value="Unassembled WGS sequence"/>
</dbReference>
<dbReference type="Gene3D" id="1.10.10.60">
    <property type="entry name" value="Homeodomain-like"/>
    <property type="match status" value="1"/>
</dbReference>
<dbReference type="AlphaFoldDB" id="A0A6L8LU82"/>
<evidence type="ECO:0000256" key="4">
    <source>
        <dbReference type="PROSITE-ProRule" id="PRU00335"/>
    </source>
</evidence>
<evidence type="ECO:0000259" key="5">
    <source>
        <dbReference type="PROSITE" id="PS50977"/>
    </source>
</evidence>